<evidence type="ECO:0000313" key="2">
    <source>
        <dbReference type="EMBL" id="MDR9778469.1"/>
    </source>
</evidence>
<dbReference type="InterPro" id="IPR029044">
    <property type="entry name" value="Nucleotide-diphossugar_trans"/>
</dbReference>
<name>A0AAJ2LS64_9HYPH</name>
<accession>A0AAJ2LS64</accession>
<protein>
    <submittedName>
        <fullName evidence="2">Sugar phosphate nucleotidyltransferase</fullName>
    </submittedName>
</protein>
<organism evidence="2 3">
    <name type="scientific">Rhizobium hidalgonense</name>
    <dbReference type="NCBI Taxonomy" id="1538159"/>
    <lineage>
        <taxon>Bacteria</taxon>
        <taxon>Pseudomonadati</taxon>
        <taxon>Pseudomonadota</taxon>
        <taxon>Alphaproteobacteria</taxon>
        <taxon>Hyphomicrobiales</taxon>
        <taxon>Rhizobiaceae</taxon>
        <taxon>Rhizobium/Agrobacterium group</taxon>
        <taxon>Rhizobium</taxon>
    </lineage>
</organism>
<dbReference type="RefSeq" id="WP_310866520.1">
    <property type="nucleotide sequence ID" value="NZ_JAVLSF010000850.1"/>
</dbReference>
<comment type="caution">
    <text evidence="2">The sequence shown here is derived from an EMBL/GenBank/DDBJ whole genome shotgun (WGS) entry which is preliminary data.</text>
</comment>
<dbReference type="EMBL" id="JAVLSF010000850">
    <property type="protein sequence ID" value="MDR9778469.1"/>
    <property type="molecule type" value="Genomic_DNA"/>
</dbReference>
<evidence type="ECO:0000313" key="3">
    <source>
        <dbReference type="Proteomes" id="UP001268610"/>
    </source>
</evidence>
<dbReference type="Gene3D" id="3.90.550.10">
    <property type="entry name" value="Spore Coat Polysaccharide Biosynthesis Protein SpsA, Chain A"/>
    <property type="match status" value="1"/>
</dbReference>
<dbReference type="Pfam" id="PF00483">
    <property type="entry name" value="NTP_transferase"/>
    <property type="match status" value="1"/>
</dbReference>
<gene>
    <name evidence="2" type="ORF">RJJ65_38670</name>
</gene>
<evidence type="ECO:0000259" key="1">
    <source>
        <dbReference type="Pfam" id="PF00483"/>
    </source>
</evidence>
<feature type="non-terminal residue" evidence="2">
    <location>
        <position position="26"/>
    </location>
</feature>
<dbReference type="AlphaFoldDB" id="A0AAJ2LS64"/>
<proteinExistence type="predicted"/>
<reference evidence="2" key="1">
    <citation type="submission" date="2023-04" db="EMBL/GenBank/DDBJ databases">
        <title>Genomic characterization of faba bean (Vicia faba) microsymbionts in Mexican soils.</title>
        <authorList>
            <person name="Rivera Orduna F.N."/>
            <person name="Guevara-Luna J."/>
            <person name="Yan J."/>
            <person name="Arroyo-Herrera I."/>
            <person name="Li Y."/>
            <person name="Vasquez-Murrieta M.S."/>
            <person name="Wang E.T."/>
        </authorList>
    </citation>
    <scope>NUCLEOTIDE SEQUENCE</scope>
    <source>
        <strain evidence="2">CH26</strain>
    </source>
</reference>
<dbReference type="InterPro" id="IPR005835">
    <property type="entry name" value="NTP_transferase_dom"/>
</dbReference>
<sequence length="26" mass="2797">MLVPVIISGGAGSRLWPVSRELHPKP</sequence>
<feature type="domain" description="Nucleotidyl transferase" evidence="1">
    <location>
        <begin position="4"/>
        <end position="25"/>
    </location>
</feature>
<dbReference type="SUPFAM" id="SSF53448">
    <property type="entry name" value="Nucleotide-diphospho-sugar transferases"/>
    <property type="match status" value="1"/>
</dbReference>
<dbReference type="Proteomes" id="UP001268610">
    <property type="component" value="Unassembled WGS sequence"/>
</dbReference>